<keyword evidence="4" id="KW-1185">Reference proteome</keyword>
<evidence type="ECO:0000259" key="2">
    <source>
        <dbReference type="Pfam" id="PF23636"/>
    </source>
</evidence>
<feature type="transmembrane region" description="Helical" evidence="1">
    <location>
        <begin position="12"/>
        <end position="38"/>
    </location>
</feature>
<feature type="transmembrane region" description="Helical" evidence="1">
    <location>
        <begin position="50"/>
        <end position="71"/>
    </location>
</feature>
<keyword evidence="1" id="KW-0812">Transmembrane</keyword>
<dbReference type="InterPro" id="IPR055568">
    <property type="entry name" value="DUF7144"/>
</dbReference>
<proteinExistence type="predicted"/>
<dbReference type="EMBL" id="PVMZ01000010">
    <property type="protein sequence ID" value="PRX19314.1"/>
    <property type="molecule type" value="Genomic_DNA"/>
</dbReference>
<dbReference type="RefSeq" id="WP_106322171.1">
    <property type="nucleotide sequence ID" value="NZ_BOMO01000055.1"/>
</dbReference>
<keyword evidence="1" id="KW-1133">Transmembrane helix</keyword>
<dbReference type="Proteomes" id="UP000239415">
    <property type="component" value="Unassembled WGS sequence"/>
</dbReference>
<reference evidence="3 4" key="1">
    <citation type="submission" date="2018-03" db="EMBL/GenBank/DDBJ databases">
        <title>Genomic Encyclopedia of Archaeal and Bacterial Type Strains, Phase II (KMG-II): from individual species to whole genera.</title>
        <authorList>
            <person name="Goeker M."/>
        </authorList>
    </citation>
    <scope>NUCLEOTIDE SEQUENCE [LARGE SCALE GENOMIC DNA]</scope>
    <source>
        <strain evidence="3 4">DSM 43146</strain>
    </source>
</reference>
<dbReference type="AlphaFoldDB" id="A0A2T0K8B4"/>
<comment type="caution">
    <text evidence="3">The sequence shown here is derived from an EMBL/GenBank/DDBJ whole genome shotgun (WGS) entry which is preliminary data.</text>
</comment>
<evidence type="ECO:0000313" key="3">
    <source>
        <dbReference type="EMBL" id="PRX19314.1"/>
    </source>
</evidence>
<feature type="domain" description="DUF7144" evidence="2">
    <location>
        <begin position="14"/>
        <end position="128"/>
    </location>
</feature>
<protein>
    <recommendedName>
        <fullName evidence="2">DUF7144 domain-containing protein</fullName>
    </recommendedName>
</protein>
<feature type="transmembrane region" description="Helical" evidence="1">
    <location>
        <begin position="108"/>
        <end position="125"/>
    </location>
</feature>
<accession>A0A2T0K8B4</accession>
<dbReference type="OrthoDB" id="3298071at2"/>
<dbReference type="Pfam" id="PF23636">
    <property type="entry name" value="DUF7144"/>
    <property type="match status" value="1"/>
</dbReference>
<sequence>MRVEQSRATGWVAWVLFGGVILVLLGTVHTYVGLIALFRPEVLAGTRAGLLLPIGWTGLAWAHLVIGVVAIADGWALIRGLKWARLVAILLATGSALVNFVFAAGHPVWSGIAIVLAVIVIYATAAHGGEVADAYGT</sequence>
<feature type="transmembrane region" description="Helical" evidence="1">
    <location>
        <begin position="83"/>
        <end position="102"/>
    </location>
</feature>
<keyword evidence="1" id="KW-0472">Membrane</keyword>
<gene>
    <name evidence="3" type="ORF">CLV67_11066</name>
</gene>
<name>A0A2T0K8B4_9ACTN</name>
<organism evidence="3 4">
    <name type="scientific">Actinoplanes italicus</name>
    <dbReference type="NCBI Taxonomy" id="113567"/>
    <lineage>
        <taxon>Bacteria</taxon>
        <taxon>Bacillati</taxon>
        <taxon>Actinomycetota</taxon>
        <taxon>Actinomycetes</taxon>
        <taxon>Micromonosporales</taxon>
        <taxon>Micromonosporaceae</taxon>
        <taxon>Actinoplanes</taxon>
    </lineage>
</organism>
<evidence type="ECO:0000313" key="4">
    <source>
        <dbReference type="Proteomes" id="UP000239415"/>
    </source>
</evidence>
<evidence type="ECO:0000256" key="1">
    <source>
        <dbReference type="SAM" id="Phobius"/>
    </source>
</evidence>